<organism evidence="2 3">
    <name type="scientific">Rhizopus oryzae</name>
    <name type="common">Mucormycosis agent</name>
    <name type="synonym">Rhizopus arrhizus var. delemar</name>
    <dbReference type="NCBI Taxonomy" id="64495"/>
    <lineage>
        <taxon>Eukaryota</taxon>
        <taxon>Fungi</taxon>
        <taxon>Fungi incertae sedis</taxon>
        <taxon>Mucoromycota</taxon>
        <taxon>Mucoromycotina</taxon>
        <taxon>Mucoromycetes</taxon>
        <taxon>Mucorales</taxon>
        <taxon>Mucorineae</taxon>
        <taxon>Rhizopodaceae</taxon>
        <taxon>Rhizopus</taxon>
    </lineage>
</organism>
<keyword evidence="3" id="KW-1185">Reference proteome</keyword>
<dbReference type="AlphaFoldDB" id="A0A9P6XIG3"/>
<feature type="region of interest" description="Disordered" evidence="1">
    <location>
        <begin position="62"/>
        <end position="95"/>
    </location>
</feature>
<comment type="caution">
    <text evidence="2">The sequence shown here is derived from an EMBL/GenBank/DDBJ whole genome shotgun (WGS) entry which is preliminary data.</text>
</comment>
<reference evidence="2" key="1">
    <citation type="journal article" date="2020" name="Microb. Genom.">
        <title>Genetic diversity of clinical and environmental Mucorales isolates obtained from an investigation of mucormycosis cases among solid organ transplant recipients.</title>
        <authorList>
            <person name="Nguyen M.H."/>
            <person name="Kaul D."/>
            <person name="Muto C."/>
            <person name="Cheng S.J."/>
            <person name="Richter R.A."/>
            <person name="Bruno V.M."/>
            <person name="Liu G."/>
            <person name="Beyhan S."/>
            <person name="Sundermann A.J."/>
            <person name="Mounaud S."/>
            <person name="Pasculle A.W."/>
            <person name="Nierman W.C."/>
            <person name="Driscoll E."/>
            <person name="Cumbie R."/>
            <person name="Clancy C.J."/>
            <person name="Dupont C.L."/>
        </authorList>
    </citation>
    <scope>NUCLEOTIDE SEQUENCE</scope>
    <source>
        <strain evidence="2">GL11</strain>
    </source>
</reference>
<feature type="compositionally biased region" description="Polar residues" evidence="1">
    <location>
        <begin position="62"/>
        <end position="80"/>
    </location>
</feature>
<dbReference type="OrthoDB" id="2226153at2759"/>
<evidence type="ECO:0000313" key="3">
    <source>
        <dbReference type="Proteomes" id="UP000716291"/>
    </source>
</evidence>
<evidence type="ECO:0000313" key="2">
    <source>
        <dbReference type="EMBL" id="KAG1314323.1"/>
    </source>
</evidence>
<sequence length="287" mass="32969">MTEVTYVKPAKDDYIKKIKNGVKSVTTKFKSTRKESLPSPIEKSLENLQSLLKKENMAQQIQSDVCSGSSPSLEQHNGQIYQKPDEADKSSAESLSVEDRIKEMSIGISARPMSPHFQRLNEVDERQSSPELVENRTAEFSTVSSSTQTSYQEQALKDKYLRLYDNASKEAVEIKLRCQTLEQLQNNYVAKRDHVIKKSKYNTNGGYKFDGEQPLSEPWLDRYMECLIDYLDALSDNTSSRSLDELSRQFFNDPFLVCIHRYFNRHKGYLSSLLLTFVPYKAKKSQA</sequence>
<evidence type="ECO:0000256" key="1">
    <source>
        <dbReference type="SAM" id="MobiDB-lite"/>
    </source>
</evidence>
<protein>
    <submittedName>
        <fullName evidence="2">Uncharacterized protein</fullName>
    </submittedName>
</protein>
<dbReference type="EMBL" id="JAANQT010000121">
    <property type="protein sequence ID" value="KAG1314323.1"/>
    <property type="molecule type" value="Genomic_DNA"/>
</dbReference>
<accession>A0A9P6XIG3</accession>
<name>A0A9P6XIG3_RHIOR</name>
<gene>
    <name evidence="2" type="ORF">G6F64_001545</name>
</gene>
<dbReference type="Proteomes" id="UP000716291">
    <property type="component" value="Unassembled WGS sequence"/>
</dbReference>
<proteinExistence type="predicted"/>
<feature type="compositionally biased region" description="Basic and acidic residues" evidence="1">
    <location>
        <begin position="83"/>
        <end position="95"/>
    </location>
</feature>